<dbReference type="SUPFAM" id="SSF47616">
    <property type="entry name" value="GST C-terminal domain-like"/>
    <property type="match status" value="1"/>
</dbReference>
<reference evidence="2 3" key="1">
    <citation type="submission" date="2012-03" db="EMBL/GenBank/DDBJ databases">
        <title>The Genome Sequence of Bartonella tamiae Th239.</title>
        <authorList>
            <consortium name="The Broad Institute Genome Sequencing Platform"/>
            <consortium name="The Broad Institute Genome Sequencing Center for Infectious Disease"/>
            <person name="Feldgarden M."/>
            <person name="Kirby J."/>
            <person name="Kosoy M."/>
            <person name="Birtles R."/>
            <person name="Probert W.S."/>
            <person name="Chiaraviglio L."/>
            <person name="Young S.K."/>
            <person name="Zeng Q."/>
            <person name="Gargeya S."/>
            <person name="Fitzgerald M."/>
            <person name="Haas B."/>
            <person name="Abouelleil A."/>
            <person name="Alvarado L."/>
            <person name="Arachchi H.M."/>
            <person name="Berlin A."/>
            <person name="Chapman S.B."/>
            <person name="Gearin G."/>
            <person name="Goldberg J."/>
            <person name="Griggs A."/>
            <person name="Gujja S."/>
            <person name="Hansen M."/>
            <person name="Heiman D."/>
            <person name="Howarth C."/>
            <person name="Larimer J."/>
            <person name="Lui A."/>
            <person name="MacDonald P.J.P."/>
            <person name="McCowen C."/>
            <person name="Montmayeur A."/>
            <person name="Murphy C."/>
            <person name="Neiman D."/>
            <person name="Pearson M."/>
            <person name="Priest M."/>
            <person name="Roberts A."/>
            <person name="Saif S."/>
            <person name="Shea T."/>
            <person name="Sisk P."/>
            <person name="Stolte C."/>
            <person name="Sykes S."/>
            <person name="Wortman J."/>
            <person name="Nusbaum C."/>
            <person name="Birren B."/>
        </authorList>
    </citation>
    <scope>NUCLEOTIDE SEQUENCE [LARGE SCALE GENOMIC DNA]</scope>
    <source>
        <strain evidence="2 3">Th239</strain>
    </source>
</reference>
<dbReference type="InterPro" id="IPR036282">
    <property type="entry name" value="Glutathione-S-Trfase_C_sf"/>
</dbReference>
<dbReference type="InterPro" id="IPR036249">
    <property type="entry name" value="Thioredoxin-like_sf"/>
</dbReference>
<dbReference type="Pfam" id="PF04399">
    <property type="entry name" value="Glutaredoxin2_C"/>
    <property type="match status" value="1"/>
</dbReference>
<dbReference type="Proteomes" id="UP000008952">
    <property type="component" value="Unassembled WGS sequence"/>
</dbReference>
<organism evidence="2 3">
    <name type="scientific">Bartonella tamiae Th239</name>
    <dbReference type="NCBI Taxonomy" id="1094558"/>
    <lineage>
        <taxon>Bacteria</taxon>
        <taxon>Pseudomonadati</taxon>
        <taxon>Pseudomonadota</taxon>
        <taxon>Alphaproteobacteria</taxon>
        <taxon>Hyphomicrobiales</taxon>
        <taxon>Bartonellaceae</taxon>
        <taxon>Bartonella</taxon>
    </lineage>
</organism>
<proteinExistence type="predicted"/>
<dbReference type="InterPro" id="IPR007494">
    <property type="entry name" value="Glutaredoxin2_C"/>
</dbReference>
<comment type="caution">
    <text evidence="2">The sequence shown here is derived from an EMBL/GenBank/DDBJ whole genome shotgun (WGS) entry which is preliminary data.</text>
</comment>
<dbReference type="Pfam" id="PF13409">
    <property type="entry name" value="GST_N_2"/>
    <property type="match status" value="1"/>
</dbReference>
<dbReference type="PANTHER" id="PTHR43968">
    <property type="match status" value="1"/>
</dbReference>
<dbReference type="InterPro" id="IPR004045">
    <property type="entry name" value="Glutathione_S-Trfase_N"/>
</dbReference>
<dbReference type="SUPFAM" id="SSF52833">
    <property type="entry name" value="Thioredoxin-like"/>
    <property type="match status" value="1"/>
</dbReference>
<keyword evidence="3" id="KW-1185">Reference proteome</keyword>
<sequence>MKLYYYDHCPFCVRTLMLAHYKNIDVEKNILQNDDVETCMRLINSKQVPILEFDDKTAIAESLEIAHIFDEIGTKSQSVLPQTDKEKIITSHIFSASKSIYALLFPRNVKAGLPEFSTQSAINYFQTKKEKLLGMTFDEAIKQTQIHKKSVEKMLKTLPNLPEKKENLKWDDVMIFPHLRNLTIVKDLYIPETVKDYIEHISHLTNVHLYFDRAL</sequence>
<dbReference type="Gene3D" id="3.40.30.10">
    <property type="entry name" value="Glutaredoxin"/>
    <property type="match status" value="1"/>
</dbReference>
<accession>J0QSV1</accession>
<dbReference type="eggNOG" id="COG2999">
    <property type="taxonomic scope" value="Bacteria"/>
</dbReference>
<dbReference type="InterPro" id="IPR050983">
    <property type="entry name" value="GST_Omega/HSP26"/>
</dbReference>
<evidence type="ECO:0000313" key="2">
    <source>
        <dbReference type="EMBL" id="EJF88916.1"/>
    </source>
</evidence>
<dbReference type="AlphaFoldDB" id="J0QSV1"/>
<evidence type="ECO:0000259" key="1">
    <source>
        <dbReference type="PROSITE" id="PS50404"/>
    </source>
</evidence>
<dbReference type="STRING" id="1094558.ME5_01467"/>
<protein>
    <submittedName>
        <fullName evidence="2">GrxB family glutaredoxin</fullName>
    </submittedName>
</protein>
<name>J0QSV1_9HYPH</name>
<dbReference type="Gene3D" id="1.20.1050.10">
    <property type="match status" value="1"/>
</dbReference>
<dbReference type="EMBL" id="AIMB01000008">
    <property type="protein sequence ID" value="EJF88916.1"/>
    <property type="molecule type" value="Genomic_DNA"/>
</dbReference>
<dbReference type="NCBIfam" id="NF007702">
    <property type="entry name" value="PRK10387.1"/>
    <property type="match status" value="1"/>
</dbReference>
<feature type="domain" description="GST N-terminal" evidence="1">
    <location>
        <begin position="1"/>
        <end position="77"/>
    </location>
</feature>
<dbReference type="GO" id="GO:0005737">
    <property type="term" value="C:cytoplasm"/>
    <property type="evidence" value="ECO:0007669"/>
    <property type="project" value="TreeGrafter"/>
</dbReference>
<dbReference type="PROSITE" id="PS50404">
    <property type="entry name" value="GST_NTER"/>
    <property type="match status" value="1"/>
</dbReference>
<dbReference type="HOGENOM" id="CLU_072939_0_1_5"/>
<evidence type="ECO:0000313" key="3">
    <source>
        <dbReference type="Proteomes" id="UP000008952"/>
    </source>
</evidence>
<dbReference type="PANTHER" id="PTHR43968:SF6">
    <property type="entry name" value="GLUTATHIONE S-TRANSFERASE OMEGA"/>
    <property type="match status" value="1"/>
</dbReference>
<gene>
    <name evidence="2" type="ORF">ME5_01467</name>
</gene>
<dbReference type="OrthoDB" id="5291571at2"/>
<dbReference type="RefSeq" id="WP_008039856.1">
    <property type="nucleotide sequence ID" value="NZ_JH725147.1"/>
</dbReference>
<dbReference type="PATRIC" id="fig|1094558.3.peg.1570"/>